<comment type="caution">
    <text evidence="1">The sequence shown here is derived from an EMBL/GenBank/DDBJ whole genome shotgun (WGS) entry which is preliminary data.</text>
</comment>
<gene>
    <name evidence="1" type="ORF">NE646_07875</name>
</gene>
<dbReference type="AlphaFoldDB" id="A0AAW5KFV2"/>
<accession>A0AAW5KFV2</accession>
<evidence type="ECO:0000313" key="2">
    <source>
        <dbReference type="Proteomes" id="UP001205063"/>
    </source>
</evidence>
<protein>
    <submittedName>
        <fullName evidence="1">Uncharacterized protein</fullName>
    </submittedName>
</protein>
<reference evidence="1" key="1">
    <citation type="submission" date="2022-06" db="EMBL/GenBank/DDBJ databases">
        <title>Isolation of gut microbiota from human fecal samples.</title>
        <authorList>
            <person name="Pamer E.G."/>
            <person name="Barat B."/>
            <person name="Waligurski E."/>
            <person name="Medina S."/>
            <person name="Paddock L."/>
            <person name="Mostad J."/>
        </authorList>
    </citation>
    <scope>NUCLEOTIDE SEQUENCE</scope>
    <source>
        <strain evidence="1">DFI.7.96</strain>
    </source>
</reference>
<name>A0AAW5KFV2_9FIRM</name>
<evidence type="ECO:0000313" key="1">
    <source>
        <dbReference type="EMBL" id="MCQ4949584.1"/>
    </source>
</evidence>
<organism evidence="1 2">
    <name type="scientific">Bittarella massiliensis</name>
    <name type="common">ex Durand et al. 2017</name>
    <dbReference type="NCBI Taxonomy" id="1720313"/>
    <lineage>
        <taxon>Bacteria</taxon>
        <taxon>Bacillati</taxon>
        <taxon>Bacillota</taxon>
        <taxon>Clostridia</taxon>
        <taxon>Eubacteriales</taxon>
        <taxon>Oscillospiraceae</taxon>
        <taxon>Bittarella (ex Durand et al. 2017)</taxon>
    </lineage>
</organism>
<sequence length="85" mass="9764">MAVVVGTRRYLLSLRAQRGRRWEEIRMAGRIPPGDGGLTRSNEKKKPLWITVKIAKKWGGPLTSPSLFFIYFCAYRRKALSHFAV</sequence>
<proteinExistence type="predicted"/>
<dbReference type="EMBL" id="JANGAB010000003">
    <property type="protein sequence ID" value="MCQ4949584.1"/>
    <property type="molecule type" value="Genomic_DNA"/>
</dbReference>
<dbReference type="RefSeq" id="WP_256136123.1">
    <property type="nucleotide sequence ID" value="NZ_JANGAB010000003.1"/>
</dbReference>
<dbReference type="Proteomes" id="UP001205063">
    <property type="component" value="Unassembled WGS sequence"/>
</dbReference>